<dbReference type="Proteomes" id="UP000707535">
    <property type="component" value="Unassembled WGS sequence"/>
</dbReference>
<feature type="compositionally biased region" description="Polar residues" evidence="1">
    <location>
        <begin position="315"/>
        <end position="324"/>
    </location>
</feature>
<dbReference type="AlphaFoldDB" id="A0A921FAF6"/>
<protein>
    <submittedName>
        <fullName evidence="3">Relaxase/mobilization nuclease domain-containing protein</fullName>
    </submittedName>
</protein>
<evidence type="ECO:0000256" key="1">
    <source>
        <dbReference type="SAM" id="MobiDB-lite"/>
    </source>
</evidence>
<dbReference type="EMBL" id="DYXG01000122">
    <property type="protein sequence ID" value="HJE98341.1"/>
    <property type="molecule type" value="Genomic_DNA"/>
</dbReference>
<dbReference type="Pfam" id="PF03432">
    <property type="entry name" value="Relaxase"/>
    <property type="match status" value="1"/>
</dbReference>
<feature type="region of interest" description="Disordered" evidence="1">
    <location>
        <begin position="230"/>
        <end position="371"/>
    </location>
</feature>
<feature type="compositionally biased region" description="Basic and acidic residues" evidence="1">
    <location>
        <begin position="280"/>
        <end position="294"/>
    </location>
</feature>
<comment type="caution">
    <text evidence="3">The sequence shown here is derived from an EMBL/GenBank/DDBJ whole genome shotgun (WGS) entry which is preliminary data.</text>
</comment>
<evidence type="ECO:0000259" key="2">
    <source>
        <dbReference type="Pfam" id="PF03432"/>
    </source>
</evidence>
<reference evidence="3" key="1">
    <citation type="journal article" date="2021" name="PeerJ">
        <title>Extensive microbial diversity within the chicken gut microbiome revealed by metagenomics and culture.</title>
        <authorList>
            <person name="Gilroy R."/>
            <person name="Ravi A."/>
            <person name="Getino M."/>
            <person name="Pursley I."/>
            <person name="Horton D.L."/>
            <person name="Alikhan N.F."/>
            <person name="Baker D."/>
            <person name="Gharbi K."/>
            <person name="Hall N."/>
            <person name="Watson M."/>
            <person name="Adriaenssens E.M."/>
            <person name="Foster-Nyarko E."/>
            <person name="Jarju S."/>
            <person name="Secka A."/>
            <person name="Antonio M."/>
            <person name="Oren A."/>
            <person name="Chaudhuri R.R."/>
            <person name="La Ragione R."/>
            <person name="Hildebrand F."/>
            <person name="Pallen M.J."/>
        </authorList>
    </citation>
    <scope>NUCLEOTIDE SEQUENCE</scope>
    <source>
        <strain evidence="3">CHK174-6876</strain>
    </source>
</reference>
<organism evidence="3 4">
    <name type="scientific">Ligilactobacillus acidipiscis</name>
    <dbReference type="NCBI Taxonomy" id="89059"/>
    <lineage>
        <taxon>Bacteria</taxon>
        <taxon>Bacillati</taxon>
        <taxon>Bacillota</taxon>
        <taxon>Bacilli</taxon>
        <taxon>Lactobacillales</taxon>
        <taxon>Lactobacillaceae</taxon>
        <taxon>Ligilactobacillus</taxon>
    </lineage>
</organism>
<dbReference type="InterPro" id="IPR005094">
    <property type="entry name" value="Endonuclease_MobA/VirD2"/>
</dbReference>
<gene>
    <name evidence="3" type="ORF">K8V00_12065</name>
</gene>
<reference evidence="3" key="2">
    <citation type="submission" date="2021-09" db="EMBL/GenBank/DDBJ databases">
        <authorList>
            <person name="Gilroy R."/>
        </authorList>
    </citation>
    <scope>NUCLEOTIDE SEQUENCE</scope>
    <source>
        <strain evidence="3">CHK174-6876</strain>
    </source>
</reference>
<accession>A0A921FAF6</accession>
<feature type="compositionally biased region" description="Basic and acidic residues" evidence="1">
    <location>
        <begin position="260"/>
        <end position="271"/>
    </location>
</feature>
<evidence type="ECO:0000313" key="4">
    <source>
        <dbReference type="Proteomes" id="UP000707535"/>
    </source>
</evidence>
<feature type="domain" description="MobA/VirD2-like nuclease" evidence="2">
    <location>
        <begin position="21"/>
        <end position="141"/>
    </location>
</feature>
<sequence length="371" mass="42605">MATIKLGTTKSANALISYAEKRAEERTGVNCSPETAKAQFKATRTMWGKNGGIQAHHVIQSFKPEEITPERANQVGQELAEKLGKGHEVVVYTHSDTKHIHNHLVINSVNFETGYKFQLHGKKAIEKVRELSDDLCKKYDLSIVDQPAKVRYHQAEYGLAKRGIVSWKDELRQAIDLEKETANSFEEFKDNLKEKYAIEVSLRGKKAINYKHPSQKRNVRGRRLGADYERGTIENVFTRESQSREEGTPRPSQLAGTAGRNERTEQPDEKLHHRSNGSRRRQEPEFDERVASDRKNKRKNTGRNAFDYEKARDAVTQSARTNAQFAERLSQPDARTRRLEREKARAAERANRAKHAERDRTRPPKQRGPER</sequence>
<evidence type="ECO:0000313" key="3">
    <source>
        <dbReference type="EMBL" id="HJE98341.1"/>
    </source>
</evidence>
<proteinExistence type="predicted"/>
<feature type="compositionally biased region" description="Basic and acidic residues" evidence="1">
    <location>
        <begin position="334"/>
        <end position="371"/>
    </location>
</feature>
<name>A0A921FAF6_9LACO</name>